<keyword evidence="1" id="KW-0472">Membrane</keyword>
<feature type="transmembrane region" description="Helical" evidence="1">
    <location>
        <begin position="7"/>
        <end position="24"/>
    </location>
</feature>
<evidence type="ECO:0000256" key="1">
    <source>
        <dbReference type="SAM" id="Phobius"/>
    </source>
</evidence>
<dbReference type="PANTHER" id="PTHR16214">
    <property type="entry name" value="TRANSMEMBRANE PROTEIN 260"/>
    <property type="match status" value="1"/>
</dbReference>
<feature type="transmembrane region" description="Helical" evidence="1">
    <location>
        <begin position="120"/>
        <end position="138"/>
    </location>
</feature>
<feature type="transmembrane region" description="Helical" evidence="1">
    <location>
        <begin position="76"/>
        <end position="99"/>
    </location>
</feature>
<dbReference type="InterPro" id="IPR021280">
    <property type="entry name" value="TMEM260-like"/>
</dbReference>
<dbReference type="PANTHER" id="PTHR16214:SF3">
    <property type="entry name" value="TRANSMEMBRANE PROTEIN 260"/>
    <property type="match status" value="1"/>
</dbReference>
<dbReference type="AlphaFoldDB" id="A0A382Q557"/>
<dbReference type="Pfam" id="PF11028">
    <property type="entry name" value="TMEM260-like"/>
    <property type="match status" value="1"/>
</dbReference>
<organism evidence="2">
    <name type="scientific">marine metagenome</name>
    <dbReference type="NCBI Taxonomy" id="408172"/>
    <lineage>
        <taxon>unclassified sequences</taxon>
        <taxon>metagenomes</taxon>
        <taxon>ecological metagenomes</taxon>
    </lineage>
</organism>
<sequence>MHSLLTLHRVVGAGVFLVTLGLYTKTMAPTVSFWDTGEFISCSYILGVPHPPGSPLYVLLGRIFSLIPIGSVASRVIFMSALSSAIAVLFTYLSAVVLARRAMGGEALRTFGDSRDWATTMGAAVAAMCLATSYTFWFNGTEAEV</sequence>
<name>A0A382Q557_9ZZZZ</name>
<evidence type="ECO:0008006" key="3">
    <source>
        <dbReference type="Google" id="ProtNLM"/>
    </source>
</evidence>
<feature type="non-terminal residue" evidence="2">
    <location>
        <position position="145"/>
    </location>
</feature>
<protein>
    <recommendedName>
        <fullName evidence="3">DUF2723 domain-containing protein</fullName>
    </recommendedName>
</protein>
<gene>
    <name evidence="2" type="ORF">METZ01_LOCUS332984</name>
</gene>
<reference evidence="2" key="1">
    <citation type="submission" date="2018-05" db="EMBL/GenBank/DDBJ databases">
        <authorList>
            <person name="Lanie J.A."/>
            <person name="Ng W.-L."/>
            <person name="Kazmierczak K.M."/>
            <person name="Andrzejewski T.M."/>
            <person name="Davidsen T.M."/>
            <person name="Wayne K.J."/>
            <person name="Tettelin H."/>
            <person name="Glass J.I."/>
            <person name="Rusch D."/>
            <person name="Podicherti R."/>
            <person name="Tsui H.-C.T."/>
            <person name="Winkler M.E."/>
        </authorList>
    </citation>
    <scope>NUCLEOTIDE SEQUENCE</scope>
</reference>
<proteinExistence type="predicted"/>
<dbReference type="InterPro" id="IPR052724">
    <property type="entry name" value="GT117_domain-containing"/>
</dbReference>
<accession>A0A382Q557</accession>
<keyword evidence="1" id="KW-1133">Transmembrane helix</keyword>
<evidence type="ECO:0000313" key="2">
    <source>
        <dbReference type="EMBL" id="SVC80130.1"/>
    </source>
</evidence>
<dbReference type="EMBL" id="UINC01111717">
    <property type="protein sequence ID" value="SVC80130.1"/>
    <property type="molecule type" value="Genomic_DNA"/>
</dbReference>
<keyword evidence="1" id="KW-0812">Transmembrane</keyword>